<proteinExistence type="predicted"/>
<protein>
    <submittedName>
        <fullName evidence="1">Uncharacterized protein</fullName>
    </submittedName>
</protein>
<dbReference type="AlphaFoldDB" id="A0AAV7N757"/>
<keyword evidence="2" id="KW-1185">Reference proteome</keyword>
<dbReference type="EMBL" id="JANPWB010000013">
    <property type="protein sequence ID" value="KAJ1110372.1"/>
    <property type="molecule type" value="Genomic_DNA"/>
</dbReference>
<organism evidence="1 2">
    <name type="scientific">Pleurodeles waltl</name>
    <name type="common">Iberian ribbed newt</name>
    <dbReference type="NCBI Taxonomy" id="8319"/>
    <lineage>
        <taxon>Eukaryota</taxon>
        <taxon>Metazoa</taxon>
        <taxon>Chordata</taxon>
        <taxon>Craniata</taxon>
        <taxon>Vertebrata</taxon>
        <taxon>Euteleostomi</taxon>
        <taxon>Amphibia</taxon>
        <taxon>Batrachia</taxon>
        <taxon>Caudata</taxon>
        <taxon>Salamandroidea</taxon>
        <taxon>Salamandridae</taxon>
        <taxon>Pleurodelinae</taxon>
        <taxon>Pleurodeles</taxon>
    </lineage>
</organism>
<gene>
    <name evidence="1" type="ORF">NDU88_007724</name>
</gene>
<name>A0AAV7N757_PLEWA</name>
<dbReference type="Proteomes" id="UP001066276">
    <property type="component" value="Chromosome 9"/>
</dbReference>
<accession>A0AAV7N757</accession>
<evidence type="ECO:0000313" key="1">
    <source>
        <dbReference type="EMBL" id="KAJ1110372.1"/>
    </source>
</evidence>
<comment type="caution">
    <text evidence="1">The sequence shown here is derived from an EMBL/GenBank/DDBJ whole genome shotgun (WGS) entry which is preliminary data.</text>
</comment>
<reference evidence="1" key="1">
    <citation type="journal article" date="2022" name="bioRxiv">
        <title>Sequencing and chromosome-scale assembly of the giantPleurodeles waltlgenome.</title>
        <authorList>
            <person name="Brown T."/>
            <person name="Elewa A."/>
            <person name="Iarovenko S."/>
            <person name="Subramanian E."/>
            <person name="Araus A.J."/>
            <person name="Petzold A."/>
            <person name="Susuki M."/>
            <person name="Suzuki K.-i.T."/>
            <person name="Hayashi T."/>
            <person name="Toyoda A."/>
            <person name="Oliveira C."/>
            <person name="Osipova E."/>
            <person name="Leigh N.D."/>
            <person name="Simon A."/>
            <person name="Yun M.H."/>
        </authorList>
    </citation>
    <scope>NUCLEOTIDE SEQUENCE</scope>
    <source>
        <strain evidence="1">20211129_DDA</strain>
        <tissue evidence="1">Liver</tissue>
    </source>
</reference>
<sequence length="78" mass="9150">MCYTFHVLPRFQLTLTPPSLSSDYLSCQHRSEISGGTSWRHRFSPEQQEEERVLRYTVLKTTGLCRIIYGNQQAEEKN</sequence>
<evidence type="ECO:0000313" key="2">
    <source>
        <dbReference type="Proteomes" id="UP001066276"/>
    </source>
</evidence>